<comment type="subcellular location">
    <subcellularLocation>
        <location evidence="1">Cell membrane</location>
        <topology evidence="1">Multi-pass membrane protein</topology>
    </subcellularLocation>
</comment>
<dbReference type="PROSITE" id="PS50263">
    <property type="entry name" value="CN_HYDROLASE"/>
    <property type="match status" value="1"/>
</dbReference>
<sequence length="413" mass="47330">MSLKNPLAFVSFKKNLRAHFSLEFIKIGFINALLMSAFIFFALFEADFGRFYDFVASFACALFIIGFVCMITRNPNASTWFWGGFFIGIFWFYWIAYSLIYFELAWLIPFEIIAIACLYGIIFAFCFLIFKIFYIISIKILKLKFQKLLKIIFLSVALFCAQFIHPFGFNWLNFSLPFLNTPLQSILIGKPSTKITPFKVYLNPPQFSQKEKWSKSARASIIKANLNAIDQAISQNARLVILPETTFAFSLSSNSTLHKILLEKSQKIAILAGAIGFDKNLNYNSAFFYDKGAFKRIDKYILVPFGEQIPLPNFMRDFINAKFFAGASDFASAKMPENIQIDGVSMRVAICYEGTRPEFYESKPEILALISNNAWFKPSTQAVLQKLLLRYYARKNSTLIYHSANGSQSQILR</sequence>
<evidence type="ECO:0000256" key="7">
    <source>
        <dbReference type="ARBA" id="ARBA00022989"/>
    </source>
</evidence>
<feature type="transmembrane region" description="Helical" evidence="10">
    <location>
        <begin position="148"/>
        <end position="172"/>
    </location>
</feature>
<keyword evidence="5 12" id="KW-0808">Transferase</keyword>
<feature type="transmembrane region" description="Helical" evidence="10">
    <location>
        <begin position="20"/>
        <end position="44"/>
    </location>
</feature>
<gene>
    <name evidence="12" type="primary">lnt</name>
    <name evidence="12" type="ORF">CINF_0976</name>
</gene>
<evidence type="ECO:0000256" key="3">
    <source>
        <dbReference type="ARBA" id="ARBA00022475"/>
    </source>
</evidence>
<dbReference type="Proteomes" id="UP000509414">
    <property type="component" value="Chromosome"/>
</dbReference>
<dbReference type="Pfam" id="PF00795">
    <property type="entry name" value="CN_hydrolase"/>
    <property type="match status" value="1"/>
</dbReference>
<keyword evidence="8 10" id="KW-0472">Membrane</keyword>
<feature type="domain" description="CN hydrolase" evidence="11">
    <location>
        <begin position="200"/>
        <end position="413"/>
    </location>
</feature>
<dbReference type="EC" id="2.3.1.-" evidence="12"/>
<feature type="transmembrane region" description="Helical" evidence="10">
    <location>
        <begin position="79"/>
        <end position="100"/>
    </location>
</feature>
<evidence type="ECO:0000313" key="12">
    <source>
        <dbReference type="EMBL" id="QLI05481.1"/>
    </source>
</evidence>
<evidence type="ECO:0000256" key="4">
    <source>
        <dbReference type="ARBA" id="ARBA00022519"/>
    </source>
</evidence>
<accession>A0A7H9CIJ2</accession>
<evidence type="ECO:0000313" key="13">
    <source>
        <dbReference type="Proteomes" id="UP000509414"/>
    </source>
</evidence>
<dbReference type="GO" id="GO:0016410">
    <property type="term" value="F:N-acyltransferase activity"/>
    <property type="evidence" value="ECO:0007669"/>
    <property type="project" value="InterPro"/>
</dbReference>
<keyword evidence="4" id="KW-0997">Cell inner membrane</keyword>
<keyword evidence="9 12" id="KW-0012">Acyltransferase</keyword>
<keyword evidence="6 10" id="KW-0812">Transmembrane</keyword>
<dbReference type="InterPro" id="IPR004563">
    <property type="entry name" value="Apolipo_AcylTrfase"/>
</dbReference>
<evidence type="ECO:0000256" key="1">
    <source>
        <dbReference type="ARBA" id="ARBA00004651"/>
    </source>
</evidence>
<dbReference type="Pfam" id="PF26365">
    <property type="entry name" value="ApoNAT_membrane"/>
    <property type="match status" value="1"/>
</dbReference>
<keyword evidence="7 10" id="KW-1133">Transmembrane helix</keyword>
<dbReference type="PANTHER" id="PTHR38686">
    <property type="entry name" value="APOLIPOPROTEIN N-ACYLTRANSFERASE"/>
    <property type="match status" value="1"/>
</dbReference>
<name>A0A7H9CIJ2_9BACT</name>
<evidence type="ECO:0000256" key="9">
    <source>
        <dbReference type="ARBA" id="ARBA00023315"/>
    </source>
</evidence>
<evidence type="ECO:0000256" key="6">
    <source>
        <dbReference type="ARBA" id="ARBA00022692"/>
    </source>
</evidence>
<dbReference type="GO" id="GO:0042158">
    <property type="term" value="P:lipoprotein biosynthetic process"/>
    <property type="evidence" value="ECO:0007669"/>
    <property type="project" value="InterPro"/>
</dbReference>
<evidence type="ECO:0000256" key="10">
    <source>
        <dbReference type="SAM" id="Phobius"/>
    </source>
</evidence>
<evidence type="ECO:0000259" key="11">
    <source>
        <dbReference type="PROSITE" id="PS50263"/>
    </source>
</evidence>
<dbReference type="AlphaFoldDB" id="A0A7H9CIJ2"/>
<dbReference type="GO" id="GO:0005886">
    <property type="term" value="C:plasma membrane"/>
    <property type="evidence" value="ECO:0007669"/>
    <property type="project" value="UniProtKB-SubCell"/>
</dbReference>
<feature type="transmembrane region" description="Helical" evidence="10">
    <location>
        <begin position="112"/>
        <end position="136"/>
    </location>
</feature>
<reference evidence="12 13" key="1">
    <citation type="submission" date="2020-02" db="EMBL/GenBank/DDBJ databases">
        <title>Complete genome sequence of the novel Campylobacter species Candidatus Campylobacter infans.</title>
        <authorList>
            <person name="Duim B."/>
            <person name="Zomer A."/>
            <person name="van der Graaf L."/>
            <person name="Wagenaar J."/>
        </authorList>
    </citation>
    <scope>NUCLEOTIDE SEQUENCE [LARGE SCALE GENOMIC DNA]</scope>
    <source>
        <strain evidence="12 13">19S00001</strain>
    </source>
</reference>
<feature type="transmembrane region" description="Helical" evidence="10">
    <location>
        <begin position="50"/>
        <end position="72"/>
    </location>
</feature>
<evidence type="ECO:0000256" key="2">
    <source>
        <dbReference type="ARBA" id="ARBA00010065"/>
    </source>
</evidence>
<comment type="similarity">
    <text evidence="2">Belongs to the CN hydrolase family. Apolipoprotein N-acyltransferase subfamily.</text>
</comment>
<dbReference type="EMBL" id="CP049075">
    <property type="protein sequence ID" value="QLI05481.1"/>
    <property type="molecule type" value="Genomic_DNA"/>
</dbReference>
<keyword evidence="12" id="KW-0449">Lipoprotein</keyword>
<keyword evidence="3" id="KW-1003">Cell membrane</keyword>
<dbReference type="InterPro" id="IPR003010">
    <property type="entry name" value="C-N_Hydrolase"/>
</dbReference>
<proteinExistence type="inferred from homology"/>
<dbReference type="InterPro" id="IPR036526">
    <property type="entry name" value="C-N_Hydrolase_sf"/>
</dbReference>
<dbReference type="NCBIfam" id="TIGR00546">
    <property type="entry name" value="lnt"/>
    <property type="match status" value="1"/>
</dbReference>
<protein>
    <submittedName>
        <fullName evidence="12">Apolipoprotein N-acyltransferase</fullName>
        <ecNumber evidence="12">2.3.1.-</ecNumber>
    </submittedName>
</protein>
<dbReference type="SUPFAM" id="SSF56317">
    <property type="entry name" value="Carbon-nitrogen hydrolase"/>
    <property type="match status" value="1"/>
</dbReference>
<dbReference type="PANTHER" id="PTHR38686:SF1">
    <property type="entry name" value="APOLIPOPROTEIN N-ACYLTRANSFERASE"/>
    <property type="match status" value="1"/>
</dbReference>
<dbReference type="InterPro" id="IPR059109">
    <property type="entry name" value="Lnt_membrane_dom"/>
</dbReference>
<evidence type="ECO:0000256" key="5">
    <source>
        <dbReference type="ARBA" id="ARBA00022679"/>
    </source>
</evidence>
<keyword evidence="13" id="KW-1185">Reference proteome</keyword>
<dbReference type="KEGG" id="cinf:CINF_0976"/>
<evidence type="ECO:0000256" key="8">
    <source>
        <dbReference type="ARBA" id="ARBA00023136"/>
    </source>
</evidence>
<organism evidence="12 13">
    <name type="scientific">Candidatus Campylobacter infans</name>
    <dbReference type="NCBI Taxonomy" id="2561898"/>
    <lineage>
        <taxon>Bacteria</taxon>
        <taxon>Pseudomonadati</taxon>
        <taxon>Campylobacterota</taxon>
        <taxon>Epsilonproteobacteria</taxon>
        <taxon>Campylobacterales</taxon>
        <taxon>Campylobacteraceae</taxon>
        <taxon>Campylobacter</taxon>
    </lineage>
</organism>
<dbReference type="Gene3D" id="3.60.110.10">
    <property type="entry name" value="Carbon-nitrogen hydrolase"/>
    <property type="match status" value="1"/>
</dbReference>